<evidence type="ECO:0000313" key="3">
    <source>
        <dbReference type="Proteomes" id="UP000319908"/>
    </source>
</evidence>
<protein>
    <submittedName>
        <fullName evidence="2">Coenzyme A biosynthesis bifunctional protein CoaBC</fullName>
    </submittedName>
</protein>
<reference evidence="2 3" key="1">
    <citation type="journal article" date="2020" name="Antonie Van Leeuwenhoek">
        <title>Rhodopirellula heiligendammensis sp. nov., Rhodopirellula pilleata sp. nov., and Rhodopirellula solitaria sp. nov. isolated from natural or artificial marine surfaces in Northern Germany and California, USA, and emended description of the genus Rhodopirellula.</title>
        <authorList>
            <person name="Kallscheuer N."/>
            <person name="Wiegand S."/>
            <person name="Jogler M."/>
            <person name="Boedeker C."/>
            <person name="Peeters S.H."/>
            <person name="Rast P."/>
            <person name="Heuer A."/>
            <person name="Jetten M.S.M."/>
            <person name="Rohde M."/>
            <person name="Jogler C."/>
        </authorList>
    </citation>
    <scope>NUCLEOTIDE SEQUENCE [LARGE SCALE GENOMIC DNA]</scope>
    <source>
        <strain evidence="2 3">Poly21</strain>
    </source>
</reference>
<dbReference type="InterPro" id="IPR035929">
    <property type="entry name" value="CoaB-like_sf"/>
</dbReference>
<dbReference type="Proteomes" id="UP000319908">
    <property type="component" value="Unassembled WGS sequence"/>
</dbReference>
<evidence type="ECO:0000313" key="2">
    <source>
        <dbReference type="EMBL" id="TWU19408.1"/>
    </source>
</evidence>
<evidence type="ECO:0000259" key="1">
    <source>
        <dbReference type="Pfam" id="PF04127"/>
    </source>
</evidence>
<sequence>MGAALAAAVLQQGHDVVIVSGPVGVDYPAGAQVIPVVTTDDMLNAAGEIFPECDGAIGAAAPCDYKPLKVSDQKLSKTGEPLALELIETPDVIAVLGQGKRSDQWVVGFALETDDRHFRATVKLQKKCCDLMVSNGPEAIDAADNNVELLGPDGRIIEKISGSKQHVANRLIHQIHHRLILSCPQQPQ</sequence>
<dbReference type="Pfam" id="PF04127">
    <property type="entry name" value="DFP"/>
    <property type="match status" value="1"/>
</dbReference>
<dbReference type="GO" id="GO:0003824">
    <property type="term" value="F:catalytic activity"/>
    <property type="evidence" value="ECO:0007669"/>
    <property type="project" value="UniProtKB-ARBA"/>
</dbReference>
<proteinExistence type="predicted"/>
<feature type="domain" description="DNA/pantothenate metabolism flavoprotein C-terminal" evidence="1">
    <location>
        <begin position="1"/>
        <end position="176"/>
    </location>
</feature>
<accession>A0A5C6C5E9</accession>
<name>A0A5C6C5E9_9BACT</name>
<dbReference type="Gene3D" id="3.40.50.10300">
    <property type="entry name" value="CoaB-like"/>
    <property type="match status" value="1"/>
</dbReference>
<dbReference type="InterPro" id="IPR007085">
    <property type="entry name" value="DNA/pantothenate-metab_flavo_C"/>
</dbReference>
<gene>
    <name evidence="2" type="primary">coaBC_1</name>
    <name evidence="2" type="ORF">Poly21_15810</name>
</gene>
<dbReference type="SUPFAM" id="SSF102645">
    <property type="entry name" value="CoaB-like"/>
    <property type="match status" value="1"/>
</dbReference>
<comment type="caution">
    <text evidence="2">The sequence shown here is derived from an EMBL/GenBank/DDBJ whole genome shotgun (WGS) entry which is preliminary data.</text>
</comment>
<dbReference type="AlphaFoldDB" id="A0A5C6C5E9"/>
<organism evidence="2 3">
    <name type="scientific">Allorhodopirellula heiligendammensis</name>
    <dbReference type="NCBI Taxonomy" id="2714739"/>
    <lineage>
        <taxon>Bacteria</taxon>
        <taxon>Pseudomonadati</taxon>
        <taxon>Planctomycetota</taxon>
        <taxon>Planctomycetia</taxon>
        <taxon>Pirellulales</taxon>
        <taxon>Pirellulaceae</taxon>
        <taxon>Allorhodopirellula</taxon>
    </lineage>
</organism>
<dbReference type="GO" id="GO:0015937">
    <property type="term" value="P:coenzyme A biosynthetic process"/>
    <property type="evidence" value="ECO:0007669"/>
    <property type="project" value="UniProtKB-ARBA"/>
</dbReference>
<dbReference type="EMBL" id="SJPU01000001">
    <property type="protein sequence ID" value="TWU19408.1"/>
    <property type="molecule type" value="Genomic_DNA"/>
</dbReference>
<keyword evidence="3" id="KW-1185">Reference proteome</keyword>